<dbReference type="EMBL" id="VSRR010003629">
    <property type="protein sequence ID" value="MPC36893.1"/>
    <property type="molecule type" value="Genomic_DNA"/>
</dbReference>
<comment type="caution">
    <text evidence="2">The sequence shown here is derived from an EMBL/GenBank/DDBJ whole genome shotgun (WGS) entry which is preliminary data.</text>
</comment>
<name>A0A5B7EVI2_PORTR</name>
<organism evidence="2 3">
    <name type="scientific">Portunus trituberculatus</name>
    <name type="common">Swimming crab</name>
    <name type="synonym">Neptunus trituberculatus</name>
    <dbReference type="NCBI Taxonomy" id="210409"/>
    <lineage>
        <taxon>Eukaryota</taxon>
        <taxon>Metazoa</taxon>
        <taxon>Ecdysozoa</taxon>
        <taxon>Arthropoda</taxon>
        <taxon>Crustacea</taxon>
        <taxon>Multicrustacea</taxon>
        <taxon>Malacostraca</taxon>
        <taxon>Eumalacostraca</taxon>
        <taxon>Eucarida</taxon>
        <taxon>Decapoda</taxon>
        <taxon>Pleocyemata</taxon>
        <taxon>Brachyura</taxon>
        <taxon>Eubrachyura</taxon>
        <taxon>Portunoidea</taxon>
        <taxon>Portunidae</taxon>
        <taxon>Portuninae</taxon>
        <taxon>Portunus</taxon>
    </lineage>
</organism>
<evidence type="ECO:0000313" key="3">
    <source>
        <dbReference type="Proteomes" id="UP000324222"/>
    </source>
</evidence>
<accession>A0A5B7EVI2</accession>
<dbReference type="Proteomes" id="UP000324222">
    <property type="component" value="Unassembled WGS sequence"/>
</dbReference>
<evidence type="ECO:0000256" key="1">
    <source>
        <dbReference type="SAM" id="MobiDB-lite"/>
    </source>
</evidence>
<gene>
    <name evidence="2" type="ORF">E2C01_030361</name>
</gene>
<reference evidence="2 3" key="1">
    <citation type="submission" date="2019-05" db="EMBL/GenBank/DDBJ databases">
        <title>Another draft genome of Portunus trituberculatus and its Hox gene families provides insights of decapod evolution.</title>
        <authorList>
            <person name="Jeong J.-H."/>
            <person name="Song I."/>
            <person name="Kim S."/>
            <person name="Choi T."/>
            <person name="Kim D."/>
            <person name="Ryu S."/>
            <person name="Kim W."/>
        </authorList>
    </citation>
    <scope>NUCLEOTIDE SEQUENCE [LARGE SCALE GENOMIC DNA]</scope>
    <source>
        <tissue evidence="2">Muscle</tissue>
    </source>
</reference>
<dbReference type="AlphaFoldDB" id="A0A5B7EVI2"/>
<evidence type="ECO:0000313" key="2">
    <source>
        <dbReference type="EMBL" id="MPC36893.1"/>
    </source>
</evidence>
<proteinExistence type="predicted"/>
<feature type="region of interest" description="Disordered" evidence="1">
    <location>
        <begin position="1"/>
        <end position="21"/>
    </location>
</feature>
<keyword evidence="3" id="KW-1185">Reference proteome</keyword>
<sequence>MASERLTPPTPPPPNICDPRLGYVEEDSHREQQANSDRVSLAGGRVTFDTSCGDRSPTLLSCCEDK</sequence>
<protein>
    <submittedName>
        <fullName evidence="2">Uncharacterized protein</fullName>
    </submittedName>
</protein>